<keyword evidence="1" id="KW-0732">Signal</keyword>
<sequence length="80" mass="9578">MSTLFFKASLFIPRVRTNAVCSCMYPCPSTYTYIIWRIYVKIYTYRALCIRRCAAGRYIYYNCTNKAYIKLDFVLQILEQ</sequence>
<organism evidence="2 3">
    <name type="scientific">Trichogramma kaykai</name>
    <dbReference type="NCBI Taxonomy" id="54128"/>
    <lineage>
        <taxon>Eukaryota</taxon>
        <taxon>Metazoa</taxon>
        <taxon>Ecdysozoa</taxon>
        <taxon>Arthropoda</taxon>
        <taxon>Hexapoda</taxon>
        <taxon>Insecta</taxon>
        <taxon>Pterygota</taxon>
        <taxon>Neoptera</taxon>
        <taxon>Endopterygota</taxon>
        <taxon>Hymenoptera</taxon>
        <taxon>Apocrita</taxon>
        <taxon>Proctotrupomorpha</taxon>
        <taxon>Chalcidoidea</taxon>
        <taxon>Trichogrammatidae</taxon>
        <taxon>Trichogramma</taxon>
    </lineage>
</organism>
<evidence type="ECO:0000256" key="1">
    <source>
        <dbReference type="SAM" id="SignalP"/>
    </source>
</evidence>
<keyword evidence="3" id="KW-1185">Reference proteome</keyword>
<reference evidence="2 3" key="1">
    <citation type="journal article" date="2024" name="bioRxiv">
        <title>A reference genome for Trichogramma kaykai: A tiny desert-dwelling parasitoid wasp with competing sex-ratio distorters.</title>
        <authorList>
            <person name="Culotta J."/>
            <person name="Lindsey A.R."/>
        </authorList>
    </citation>
    <scope>NUCLEOTIDE SEQUENCE [LARGE SCALE GENOMIC DNA]</scope>
    <source>
        <strain evidence="2 3">KSX58</strain>
    </source>
</reference>
<dbReference type="AlphaFoldDB" id="A0ABD2WWH1"/>
<dbReference type="EMBL" id="JBJJXI010000066">
    <property type="protein sequence ID" value="KAL3397285.1"/>
    <property type="molecule type" value="Genomic_DNA"/>
</dbReference>
<evidence type="ECO:0008006" key="4">
    <source>
        <dbReference type="Google" id="ProtNLM"/>
    </source>
</evidence>
<comment type="caution">
    <text evidence="2">The sequence shown here is derived from an EMBL/GenBank/DDBJ whole genome shotgun (WGS) entry which is preliminary data.</text>
</comment>
<dbReference type="Proteomes" id="UP001627154">
    <property type="component" value="Unassembled WGS sequence"/>
</dbReference>
<evidence type="ECO:0000313" key="2">
    <source>
        <dbReference type="EMBL" id="KAL3397285.1"/>
    </source>
</evidence>
<protein>
    <recommendedName>
        <fullName evidence="4">Secreted protein</fullName>
    </recommendedName>
</protein>
<feature type="signal peptide" evidence="1">
    <location>
        <begin position="1"/>
        <end position="17"/>
    </location>
</feature>
<accession>A0ABD2WWH1</accession>
<gene>
    <name evidence="2" type="ORF">TKK_008854</name>
</gene>
<feature type="chain" id="PRO_5044818071" description="Secreted protein" evidence="1">
    <location>
        <begin position="18"/>
        <end position="80"/>
    </location>
</feature>
<name>A0ABD2WWH1_9HYME</name>
<evidence type="ECO:0000313" key="3">
    <source>
        <dbReference type="Proteomes" id="UP001627154"/>
    </source>
</evidence>
<proteinExistence type="predicted"/>